<dbReference type="OrthoDB" id="121899at2759"/>
<sequence>MIQANLNHTPVPSLGNKAPVELFTGLRCPTPLRGFYRPDKGGLQEVPASERIDEYLDELRSSLHAMHYKVEDRRLQQRLLNKKRERGENLVNFAVGDYVLRSRVDEKHGNKLQVTWVGPYRVVRADAHSFRVQHLVTGDELDVHASRLKMYADSSLDVTDELLDHESSQGIILAIEDSYEPVKSLAKEIRVLVDNYATHANGPKFKEYWNKMKGVVMEPMLSLPPTRYQPPADQQPRASQDAVDQPQRRKTSRKRRRRQPAAVAATSKVGATTAARVLPSAPTRRPRRAQDEDGQQHTGTGDQGSQPPLGSRTRSSTSAAPTSATGASSLEPASKRARRQQRSRSTTLLDLPELPCRLNKRQPSASMAPRYQLPASGSNTSSAHGRLAQRPSFGGCGRRDHRLPLDAPGVSDGSQPVTRGLRIRQVWLSVPDLSCMWNFVYSACPIAKGSSIGRSVSHFNPCWRDASGHDEVVRLSEGLVSISP</sequence>
<feature type="compositionally biased region" description="Low complexity" evidence="1">
    <location>
        <begin position="296"/>
        <end position="329"/>
    </location>
</feature>
<evidence type="ECO:0000313" key="2">
    <source>
        <dbReference type="EMBL" id="GMF58461.1"/>
    </source>
</evidence>
<keyword evidence="3" id="KW-1185">Reference proteome</keyword>
<comment type="caution">
    <text evidence="2">The sequence shown here is derived from an EMBL/GenBank/DDBJ whole genome shotgun (WGS) entry which is preliminary data.</text>
</comment>
<evidence type="ECO:0000313" key="3">
    <source>
        <dbReference type="Proteomes" id="UP001165121"/>
    </source>
</evidence>
<organism evidence="2 3">
    <name type="scientific">Phytophthora fragariaefolia</name>
    <dbReference type="NCBI Taxonomy" id="1490495"/>
    <lineage>
        <taxon>Eukaryota</taxon>
        <taxon>Sar</taxon>
        <taxon>Stramenopiles</taxon>
        <taxon>Oomycota</taxon>
        <taxon>Peronosporomycetes</taxon>
        <taxon>Peronosporales</taxon>
        <taxon>Peronosporaceae</taxon>
        <taxon>Phytophthora</taxon>
    </lineage>
</organism>
<accession>A0A9W6Y7L6</accession>
<dbReference type="AlphaFoldDB" id="A0A9W6Y7L6"/>
<feature type="region of interest" description="Disordered" evidence="1">
    <location>
        <begin position="222"/>
        <end position="396"/>
    </location>
</feature>
<reference evidence="2" key="1">
    <citation type="submission" date="2023-04" db="EMBL/GenBank/DDBJ databases">
        <title>Phytophthora fragariaefolia NBRC 109709.</title>
        <authorList>
            <person name="Ichikawa N."/>
            <person name="Sato H."/>
            <person name="Tonouchi N."/>
        </authorList>
    </citation>
    <scope>NUCLEOTIDE SEQUENCE</scope>
    <source>
        <strain evidence="2">NBRC 109709</strain>
    </source>
</reference>
<proteinExistence type="predicted"/>
<gene>
    <name evidence="2" type="ORF">Pfra01_002511300</name>
</gene>
<evidence type="ECO:0000256" key="1">
    <source>
        <dbReference type="SAM" id="MobiDB-lite"/>
    </source>
</evidence>
<dbReference type="Proteomes" id="UP001165121">
    <property type="component" value="Unassembled WGS sequence"/>
</dbReference>
<feature type="compositionally biased region" description="Basic residues" evidence="1">
    <location>
        <begin position="248"/>
        <end position="259"/>
    </location>
</feature>
<protein>
    <submittedName>
        <fullName evidence="2">Unnamed protein product</fullName>
    </submittedName>
</protein>
<name>A0A9W6Y7L6_9STRA</name>
<dbReference type="EMBL" id="BSXT01004662">
    <property type="protein sequence ID" value="GMF58461.1"/>
    <property type="molecule type" value="Genomic_DNA"/>
</dbReference>